<evidence type="ECO:0000313" key="2">
    <source>
        <dbReference type="EMBL" id="SEQ65935.1"/>
    </source>
</evidence>
<organism evidence="2 3">
    <name type="scientific">Giesbergeria anulus</name>
    <dbReference type="NCBI Taxonomy" id="180197"/>
    <lineage>
        <taxon>Bacteria</taxon>
        <taxon>Pseudomonadati</taxon>
        <taxon>Pseudomonadota</taxon>
        <taxon>Betaproteobacteria</taxon>
        <taxon>Burkholderiales</taxon>
        <taxon>Comamonadaceae</taxon>
        <taxon>Giesbergeria</taxon>
    </lineage>
</organism>
<accession>A0A1H9HUJ0</accession>
<dbReference type="AlphaFoldDB" id="A0A1H9HUJ0"/>
<evidence type="ECO:0000313" key="3">
    <source>
        <dbReference type="Proteomes" id="UP000199766"/>
    </source>
</evidence>
<dbReference type="Pfam" id="PF19669">
    <property type="entry name" value="DUF6172"/>
    <property type="match status" value="1"/>
</dbReference>
<feature type="compositionally biased region" description="Pro residues" evidence="1">
    <location>
        <begin position="96"/>
        <end position="105"/>
    </location>
</feature>
<reference evidence="2 3" key="1">
    <citation type="submission" date="2016-10" db="EMBL/GenBank/DDBJ databases">
        <authorList>
            <person name="de Groot N.N."/>
        </authorList>
    </citation>
    <scope>NUCLEOTIDE SEQUENCE [LARGE SCALE GENOMIC DNA]</scope>
    <source>
        <strain evidence="2 3">ATCC 35958</strain>
    </source>
</reference>
<protein>
    <submittedName>
        <fullName evidence="2">Uncharacterized protein</fullName>
    </submittedName>
</protein>
<gene>
    <name evidence="2" type="ORF">SAMN02982919_00925</name>
</gene>
<name>A0A1H9HUJ0_9BURK</name>
<dbReference type="STRING" id="180197.SAMN02982919_00925"/>
<evidence type="ECO:0000256" key="1">
    <source>
        <dbReference type="SAM" id="MobiDB-lite"/>
    </source>
</evidence>
<dbReference type="OrthoDB" id="9794656at2"/>
<dbReference type="InterPro" id="IPR046170">
    <property type="entry name" value="DUF6172"/>
</dbReference>
<proteinExistence type="predicted"/>
<sequence>MRKTFQLQIEGKHPDRLLDATKHEIRKYLKRERSRPLPEGADYWDFACQFGPSKEAATPVGVGEIIAAVDALAKEGGTQFYLEILAGHGKRQAPPVRGPVEPPLAAPYLGED</sequence>
<dbReference type="RefSeq" id="WP_091453566.1">
    <property type="nucleotide sequence ID" value="NZ_FOGD01000002.1"/>
</dbReference>
<keyword evidence="3" id="KW-1185">Reference proteome</keyword>
<feature type="region of interest" description="Disordered" evidence="1">
    <location>
        <begin position="90"/>
        <end position="112"/>
    </location>
</feature>
<dbReference type="Proteomes" id="UP000199766">
    <property type="component" value="Unassembled WGS sequence"/>
</dbReference>
<dbReference type="EMBL" id="FOGD01000002">
    <property type="protein sequence ID" value="SEQ65935.1"/>
    <property type="molecule type" value="Genomic_DNA"/>
</dbReference>